<keyword evidence="2" id="KW-1003">Cell membrane</keyword>
<dbReference type="Pfam" id="PF13520">
    <property type="entry name" value="AA_permease_2"/>
    <property type="match status" value="1"/>
</dbReference>
<name>A0A428Z1L8_KIBAR</name>
<feature type="transmembrane region" description="Helical" evidence="6">
    <location>
        <begin position="393"/>
        <end position="415"/>
    </location>
</feature>
<reference evidence="7 8" key="1">
    <citation type="submission" date="2018-05" db="EMBL/GenBank/DDBJ databases">
        <title>Evolution of GPA BGCs.</title>
        <authorList>
            <person name="Waglechner N."/>
            <person name="Wright G.D."/>
        </authorList>
    </citation>
    <scope>NUCLEOTIDE SEQUENCE [LARGE SCALE GENOMIC DNA]</scope>
    <source>
        <strain evidence="7 8">A82846</strain>
    </source>
</reference>
<dbReference type="PANTHER" id="PTHR42770:SF7">
    <property type="entry name" value="MEMBRANE PROTEIN"/>
    <property type="match status" value="1"/>
</dbReference>
<dbReference type="PIRSF" id="PIRSF006060">
    <property type="entry name" value="AA_transporter"/>
    <property type="match status" value="1"/>
</dbReference>
<dbReference type="EMBL" id="QHKI01000034">
    <property type="protein sequence ID" value="RSM78954.1"/>
    <property type="molecule type" value="Genomic_DNA"/>
</dbReference>
<evidence type="ECO:0000256" key="6">
    <source>
        <dbReference type="SAM" id="Phobius"/>
    </source>
</evidence>
<evidence type="ECO:0000313" key="7">
    <source>
        <dbReference type="EMBL" id="RSM78954.1"/>
    </source>
</evidence>
<evidence type="ECO:0000256" key="2">
    <source>
        <dbReference type="ARBA" id="ARBA00022475"/>
    </source>
</evidence>
<dbReference type="PANTHER" id="PTHR42770">
    <property type="entry name" value="AMINO ACID TRANSPORTER-RELATED"/>
    <property type="match status" value="1"/>
</dbReference>
<proteinExistence type="predicted"/>
<evidence type="ECO:0000256" key="4">
    <source>
        <dbReference type="ARBA" id="ARBA00022989"/>
    </source>
</evidence>
<keyword evidence="5 6" id="KW-0472">Membrane</keyword>
<dbReference type="GO" id="GO:0005886">
    <property type="term" value="C:plasma membrane"/>
    <property type="evidence" value="ECO:0007669"/>
    <property type="project" value="UniProtKB-SubCell"/>
</dbReference>
<evidence type="ECO:0008006" key="9">
    <source>
        <dbReference type="Google" id="ProtNLM"/>
    </source>
</evidence>
<feature type="transmembrane region" description="Helical" evidence="6">
    <location>
        <begin position="342"/>
        <end position="363"/>
    </location>
</feature>
<dbReference type="InterPro" id="IPR050367">
    <property type="entry name" value="APC_superfamily"/>
</dbReference>
<dbReference type="Proteomes" id="UP000287547">
    <property type="component" value="Unassembled WGS sequence"/>
</dbReference>
<evidence type="ECO:0000256" key="5">
    <source>
        <dbReference type="ARBA" id="ARBA00023136"/>
    </source>
</evidence>
<feature type="transmembrane region" description="Helical" evidence="6">
    <location>
        <begin position="272"/>
        <end position="296"/>
    </location>
</feature>
<evidence type="ECO:0000256" key="1">
    <source>
        <dbReference type="ARBA" id="ARBA00004651"/>
    </source>
</evidence>
<dbReference type="RefSeq" id="WP_051793855.1">
    <property type="nucleotide sequence ID" value="NZ_QHKI01000034.1"/>
</dbReference>
<feature type="transmembrane region" description="Helical" evidence="6">
    <location>
        <begin position="94"/>
        <end position="112"/>
    </location>
</feature>
<dbReference type="OrthoDB" id="5177911at2"/>
<comment type="subcellular location">
    <subcellularLocation>
        <location evidence="1">Cell membrane</location>
        <topology evidence="1">Multi-pass membrane protein</topology>
    </subcellularLocation>
</comment>
<organism evidence="7 8">
    <name type="scientific">Kibdelosporangium aridum</name>
    <dbReference type="NCBI Taxonomy" id="2030"/>
    <lineage>
        <taxon>Bacteria</taxon>
        <taxon>Bacillati</taxon>
        <taxon>Actinomycetota</taxon>
        <taxon>Actinomycetes</taxon>
        <taxon>Pseudonocardiales</taxon>
        <taxon>Pseudonocardiaceae</taxon>
        <taxon>Kibdelosporangium</taxon>
    </lineage>
</organism>
<feature type="transmembrane region" description="Helical" evidence="6">
    <location>
        <begin position="118"/>
        <end position="135"/>
    </location>
</feature>
<dbReference type="InterPro" id="IPR002293">
    <property type="entry name" value="AA/rel_permease1"/>
</dbReference>
<sequence length="417" mass="41964">MQPAVPDRLKVTAGVVPGLSAMLGAGLLVAISPAAAEAGTWLLLGVVIAFLAALCGGFSTSDQSRRFIGIGGGYLYSRHQLGVLPGRMAGSTALVGRIVAGAAIAGTFGVYVVPQYPVTAAIVVSLIAAAADAFGVRPSRGVTAAVLVITLVGLALFVAVAFAIAPPEALPLPADVEGGINGTDDPSGLLAAAGLMFFGFLGFEQVTSSSEQEYSVRQLHVAIPVIMVGTLVVTVAVAGAALHQLGGPRLALSPAPLMDALAAADAQSLQPLMAGVAGIATLFGLLMAIGSIRRTLSAMAEFSDVPPALAIVGSRGVSAPAAVLSGAAVAVAAALLNPPQAIGVAACLLLFYYAFTNAAARLLMPADRTWPRRAACFGLGFSVLIGMNMSVKYLVVVVLVMFVGCVAGAISSRYARK</sequence>
<comment type="caution">
    <text evidence="7">The sequence shown here is derived from an EMBL/GenBank/DDBJ whole genome shotgun (WGS) entry which is preliminary data.</text>
</comment>
<evidence type="ECO:0000313" key="8">
    <source>
        <dbReference type="Proteomes" id="UP000287547"/>
    </source>
</evidence>
<gene>
    <name evidence="7" type="ORF">DMH04_32255</name>
</gene>
<feature type="transmembrane region" description="Helical" evidence="6">
    <location>
        <begin position="219"/>
        <end position="242"/>
    </location>
</feature>
<keyword evidence="4 6" id="KW-1133">Transmembrane helix</keyword>
<feature type="transmembrane region" description="Helical" evidence="6">
    <location>
        <begin position="317"/>
        <end position="336"/>
    </location>
</feature>
<keyword evidence="3 6" id="KW-0812">Transmembrane</keyword>
<accession>A0A428Z1L8</accession>
<feature type="transmembrane region" description="Helical" evidence="6">
    <location>
        <begin position="186"/>
        <end position="207"/>
    </location>
</feature>
<feature type="transmembrane region" description="Helical" evidence="6">
    <location>
        <begin position="12"/>
        <end position="32"/>
    </location>
</feature>
<feature type="transmembrane region" description="Helical" evidence="6">
    <location>
        <begin position="142"/>
        <end position="166"/>
    </location>
</feature>
<protein>
    <recommendedName>
        <fullName evidence="9">Amino acid permease</fullName>
    </recommendedName>
</protein>
<dbReference type="GO" id="GO:0022857">
    <property type="term" value="F:transmembrane transporter activity"/>
    <property type="evidence" value="ECO:0007669"/>
    <property type="project" value="InterPro"/>
</dbReference>
<feature type="transmembrane region" description="Helical" evidence="6">
    <location>
        <begin position="38"/>
        <end position="58"/>
    </location>
</feature>
<evidence type="ECO:0000256" key="3">
    <source>
        <dbReference type="ARBA" id="ARBA00022692"/>
    </source>
</evidence>
<dbReference type="AlphaFoldDB" id="A0A428Z1L8"/>
<dbReference type="Gene3D" id="1.20.1740.10">
    <property type="entry name" value="Amino acid/polyamine transporter I"/>
    <property type="match status" value="1"/>
</dbReference>